<organism evidence="2 3">
    <name type="scientific">Roseovarius aestuarii</name>
    <dbReference type="NCBI Taxonomy" id="475083"/>
    <lineage>
        <taxon>Bacteria</taxon>
        <taxon>Pseudomonadati</taxon>
        <taxon>Pseudomonadota</taxon>
        <taxon>Alphaproteobacteria</taxon>
        <taxon>Rhodobacterales</taxon>
        <taxon>Roseobacteraceae</taxon>
        <taxon>Roseovarius</taxon>
    </lineage>
</organism>
<keyword evidence="1" id="KW-0812">Transmembrane</keyword>
<accession>A0A1X7BTL0</accession>
<dbReference type="Proteomes" id="UP000193224">
    <property type="component" value="Unassembled WGS sequence"/>
</dbReference>
<dbReference type="EMBL" id="FWXB01000010">
    <property type="protein sequence ID" value="SMC12840.1"/>
    <property type="molecule type" value="Genomic_DNA"/>
</dbReference>
<name>A0A1X7BTL0_9RHOB</name>
<feature type="transmembrane region" description="Helical" evidence="1">
    <location>
        <begin position="6"/>
        <end position="23"/>
    </location>
</feature>
<feature type="transmembrane region" description="Helical" evidence="1">
    <location>
        <begin position="269"/>
        <end position="285"/>
    </location>
</feature>
<sequence>MDLSIVFLVLASATLHPIWNLLVKKNSDPQLGFILLMATTALCALAHGVIVGVDFSSVFTVLPVIALSVIGQMIYGTCLTATLQRGDLSTYYPIIRASPIFVVIASVLLFGTYYSPLALLGIGMVMLGGFLLQYRRGSRFFDDPFTLFLAVLAMCGTGIYSLADAHLSQRIAPQVLMFTVDILVLPFYLILWRRKRANVTLRIERLQWLSLISIMLPGLICYVSYYLILVAYQLGGDVAVVTALRQASIPISVALGGLYLREGAMGRRFAAATLLAFGIVVISMYG</sequence>
<protein>
    <submittedName>
        <fullName evidence="2">EamA-like transporter family protein</fullName>
    </submittedName>
</protein>
<keyword evidence="1" id="KW-1133">Transmembrane helix</keyword>
<keyword evidence="3" id="KW-1185">Reference proteome</keyword>
<dbReference type="AlphaFoldDB" id="A0A1X7BTL0"/>
<feature type="transmembrane region" description="Helical" evidence="1">
    <location>
        <begin position="59"/>
        <end position="79"/>
    </location>
</feature>
<dbReference type="RefSeq" id="WP_085800794.1">
    <property type="nucleotide sequence ID" value="NZ_FWXB01000010.1"/>
</dbReference>
<evidence type="ECO:0000313" key="3">
    <source>
        <dbReference type="Proteomes" id="UP000193224"/>
    </source>
</evidence>
<dbReference type="OrthoDB" id="7824971at2"/>
<feature type="transmembrane region" description="Helical" evidence="1">
    <location>
        <begin position="91"/>
        <end position="111"/>
    </location>
</feature>
<gene>
    <name evidence="2" type="ORF">ROA7745_02672</name>
</gene>
<feature type="transmembrane region" description="Helical" evidence="1">
    <location>
        <begin position="208"/>
        <end position="232"/>
    </location>
</feature>
<dbReference type="InterPro" id="IPR037185">
    <property type="entry name" value="EmrE-like"/>
</dbReference>
<keyword evidence="1" id="KW-0472">Membrane</keyword>
<feature type="transmembrane region" description="Helical" evidence="1">
    <location>
        <begin position="117"/>
        <end position="134"/>
    </location>
</feature>
<evidence type="ECO:0000313" key="2">
    <source>
        <dbReference type="EMBL" id="SMC12840.1"/>
    </source>
</evidence>
<feature type="transmembrane region" description="Helical" evidence="1">
    <location>
        <begin position="175"/>
        <end position="192"/>
    </location>
</feature>
<feature type="transmembrane region" description="Helical" evidence="1">
    <location>
        <begin position="146"/>
        <end position="163"/>
    </location>
</feature>
<feature type="transmembrane region" description="Helical" evidence="1">
    <location>
        <begin position="238"/>
        <end position="260"/>
    </location>
</feature>
<proteinExistence type="predicted"/>
<dbReference type="Gene3D" id="1.10.3730.20">
    <property type="match status" value="1"/>
</dbReference>
<dbReference type="SUPFAM" id="SSF103481">
    <property type="entry name" value="Multidrug resistance efflux transporter EmrE"/>
    <property type="match status" value="1"/>
</dbReference>
<reference evidence="2 3" key="1">
    <citation type="submission" date="2017-03" db="EMBL/GenBank/DDBJ databases">
        <authorList>
            <person name="Afonso C.L."/>
            <person name="Miller P.J."/>
            <person name="Scott M.A."/>
            <person name="Spackman E."/>
            <person name="Goraichik I."/>
            <person name="Dimitrov K.M."/>
            <person name="Suarez D.L."/>
            <person name="Swayne D.E."/>
        </authorList>
    </citation>
    <scope>NUCLEOTIDE SEQUENCE [LARGE SCALE GENOMIC DNA]</scope>
    <source>
        <strain evidence="2 3">CECT 7745</strain>
    </source>
</reference>
<feature type="transmembrane region" description="Helical" evidence="1">
    <location>
        <begin position="30"/>
        <end position="53"/>
    </location>
</feature>
<evidence type="ECO:0000256" key="1">
    <source>
        <dbReference type="SAM" id="Phobius"/>
    </source>
</evidence>